<keyword evidence="2" id="KW-1185">Reference proteome</keyword>
<accession>F2URL0</accession>
<dbReference type="EMBL" id="GL832992">
    <property type="protein sequence ID" value="EGD80265.1"/>
    <property type="molecule type" value="Genomic_DNA"/>
</dbReference>
<protein>
    <submittedName>
        <fullName evidence="1">Uncharacterized protein</fullName>
    </submittedName>
</protein>
<name>F2URL0_SALR5</name>
<reference evidence="1" key="1">
    <citation type="submission" date="2009-08" db="EMBL/GenBank/DDBJ databases">
        <title>Annotation of Salpingoeca rosetta.</title>
        <authorList>
            <consortium name="The Broad Institute Genome Sequencing Platform"/>
            <person name="Russ C."/>
            <person name="Cuomo C."/>
            <person name="Burger G."/>
            <person name="Gray M.W."/>
            <person name="Holland P.W.H."/>
            <person name="King N."/>
            <person name="Lang F.B.F."/>
            <person name="Roger A.J."/>
            <person name="Ruiz-Trillo I."/>
            <person name="Young S.K."/>
            <person name="Zeng Q."/>
            <person name="Gargeya S."/>
            <person name="Alvarado L."/>
            <person name="Berlin A."/>
            <person name="Chapman S.B."/>
            <person name="Chen Z."/>
            <person name="Freedman E."/>
            <person name="Gellesch M."/>
            <person name="Goldberg J."/>
            <person name="Griggs A."/>
            <person name="Gujja S."/>
            <person name="Heilman E."/>
            <person name="Heiman D."/>
            <person name="Howarth C."/>
            <person name="Mehta T."/>
            <person name="Neiman D."/>
            <person name="Pearson M."/>
            <person name="Roberts A."/>
            <person name="Saif S."/>
            <person name="Shea T."/>
            <person name="Shenoy N."/>
            <person name="Sisk P."/>
            <person name="Stolte C."/>
            <person name="Sykes S."/>
            <person name="White J."/>
            <person name="Yandava C."/>
            <person name="Haas B."/>
            <person name="Nusbaum C."/>
            <person name="Birren B."/>
        </authorList>
    </citation>
    <scope>NUCLEOTIDE SEQUENCE [LARGE SCALE GENOMIC DNA]</scope>
    <source>
        <strain evidence="1">ATCC 50818</strain>
    </source>
</reference>
<proteinExistence type="predicted"/>
<organism evidence="2">
    <name type="scientific">Salpingoeca rosetta (strain ATCC 50818 / BSB-021)</name>
    <dbReference type="NCBI Taxonomy" id="946362"/>
    <lineage>
        <taxon>Eukaryota</taxon>
        <taxon>Choanoflagellata</taxon>
        <taxon>Craspedida</taxon>
        <taxon>Salpingoecidae</taxon>
        <taxon>Salpingoeca</taxon>
    </lineage>
</organism>
<sequence>MSLSPLYPSSTTDLHVMIATSLHQNRSMVLRVLLFKVLRNTMPKTAPMPKTT</sequence>
<evidence type="ECO:0000313" key="2">
    <source>
        <dbReference type="Proteomes" id="UP000007799"/>
    </source>
</evidence>
<gene>
    <name evidence="1" type="ORF">PTSG_10522</name>
</gene>
<evidence type="ECO:0000313" key="1">
    <source>
        <dbReference type="EMBL" id="EGD80265.1"/>
    </source>
</evidence>
<dbReference type="AlphaFoldDB" id="F2URL0"/>
<dbReference type="Proteomes" id="UP000007799">
    <property type="component" value="Unassembled WGS sequence"/>
</dbReference>
<dbReference type="InParanoid" id="F2URL0"/>